<name>A0A7J8F196_ROUAE</name>
<sequence>MFYNSNSICAKRMYHLPLQAALPSVPNFHIHPVAKVRNLGVILDSCFSLSCHEIVPQILQFLFPKHLNPSVSLKLHAIALIQVTLTHTQLTIACAQLVSLPLVLPPPIYLLLHRLDKLYHIIPQLNLPHWH</sequence>
<evidence type="ECO:0000313" key="1">
    <source>
        <dbReference type="EMBL" id="KAF6441179.1"/>
    </source>
</evidence>
<reference evidence="1 2" key="1">
    <citation type="journal article" date="2020" name="Nature">
        <title>Six reference-quality genomes reveal evolution of bat adaptations.</title>
        <authorList>
            <person name="Jebb D."/>
            <person name="Huang Z."/>
            <person name="Pippel M."/>
            <person name="Hughes G.M."/>
            <person name="Lavrichenko K."/>
            <person name="Devanna P."/>
            <person name="Winkler S."/>
            <person name="Jermiin L.S."/>
            <person name="Skirmuntt E.C."/>
            <person name="Katzourakis A."/>
            <person name="Burkitt-Gray L."/>
            <person name="Ray D.A."/>
            <person name="Sullivan K.A.M."/>
            <person name="Roscito J.G."/>
            <person name="Kirilenko B.M."/>
            <person name="Davalos L.M."/>
            <person name="Corthals A.P."/>
            <person name="Power M.L."/>
            <person name="Jones G."/>
            <person name="Ransome R.D."/>
            <person name="Dechmann D.K.N."/>
            <person name="Locatelli A.G."/>
            <person name="Puechmaille S.J."/>
            <person name="Fedrigo O."/>
            <person name="Jarvis E.D."/>
            <person name="Hiller M."/>
            <person name="Vernes S.C."/>
            <person name="Myers E.W."/>
            <person name="Teeling E.C."/>
        </authorList>
    </citation>
    <scope>NUCLEOTIDE SEQUENCE [LARGE SCALE GENOMIC DNA]</scope>
    <source>
        <strain evidence="1">MRouAeg1</strain>
        <tissue evidence="1">Muscle</tissue>
    </source>
</reference>
<dbReference type="EMBL" id="JACASE010000008">
    <property type="protein sequence ID" value="KAF6441179.1"/>
    <property type="molecule type" value="Genomic_DNA"/>
</dbReference>
<gene>
    <name evidence="1" type="ORF">HJG63_012329</name>
</gene>
<organism evidence="1 2">
    <name type="scientific">Rousettus aegyptiacus</name>
    <name type="common">Egyptian fruit bat</name>
    <name type="synonym">Pteropus aegyptiacus</name>
    <dbReference type="NCBI Taxonomy" id="9407"/>
    <lineage>
        <taxon>Eukaryota</taxon>
        <taxon>Metazoa</taxon>
        <taxon>Chordata</taxon>
        <taxon>Craniata</taxon>
        <taxon>Vertebrata</taxon>
        <taxon>Euteleostomi</taxon>
        <taxon>Mammalia</taxon>
        <taxon>Eutheria</taxon>
        <taxon>Laurasiatheria</taxon>
        <taxon>Chiroptera</taxon>
        <taxon>Yinpterochiroptera</taxon>
        <taxon>Pteropodoidea</taxon>
        <taxon>Pteropodidae</taxon>
        <taxon>Rousettinae</taxon>
        <taxon>Rousettus</taxon>
    </lineage>
</organism>
<protein>
    <submittedName>
        <fullName evidence="1">Uncharacterized protein</fullName>
    </submittedName>
</protein>
<comment type="caution">
    <text evidence="1">The sequence shown here is derived from an EMBL/GenBank/DDBJ whole genome shotgun (WGS) entry which is preliminary data.</text>
</comment>
<proteinExistence type="predicted"/>
<dbReference type="AlphaFoldDB" id="A0A7J8F196"/>
<evidence type="ECO:0000313" key="2">
    <source>
        <dbReference type="Proteomes" id="UP000593571"/>
    </source>
</evidence>
<keyword evidence="2" id="KW-1185">Reference proteome</keyword>
<accession>A0A7J8F196</accession>
<dbReference type="Proteomes" id="UP000593571">
    <property type="component" value="Unassembled WGS sequence"/>
</dbReference>